<dbReference type="OrthoDB" id="3181909at2"/>
<sequence>MSGISQTVEFHPELARAARFMPRSPITPWNLRFVRRLSNLLERRTPEGTEVLTLPSGVGIRLHRPPAGTDRGGALLWIHGGGYLIGSPAQDDVLCRRFANELGITVAAVKYRLAPDNPYPAGLEDCYTALRWLVELPAVDPARVAIGGSSAGGGMSAALAQLAYDRGEIALAAQLLVYPMIDDRSGDRPGLDHPGHRLWTQESNRFGWRAYLGGADPAVAVPARRTDLSGLPPAWVGVGTLDVFHDEDIDYAERLRAAGVPCELEVVPGAYHGFDGVAAKTQVARAFFASQVQFLRPRLNPAVVG</sequence>
<dbReference type="STRING" id="280871.TL10_10630"/>
<proteinExistence type="predicted"/>
<evidence type="ECO:0000259" key="2">
    <source>
        <dbReference type="Pfam" id="PF07859"/>
    </source>
</evidence>
<evidence type="ECO:0000256" key="1">
    <source>
        <dbReference type="ARBA" id="ARBA00022801"/>
    </source>
</evidence>
<dbReference type="InterPro" id="IPR013094">
    <property type="entry name" value="AB_hydrolase_3"/>
</dbReference>
<evidence type="ECO:0000313" key="4">
    <source>
        <dbReference type="Proteomes" id="UP000032221"/>
    </source>
</evidence>
<keyword evidence="1 3" id="KW-0378">Hydrolase</keyword>
<reference evidence="3 4" key="1">
    <citation type="submission" date="2015-01" db="EMBL/GenBank/DDBJ databases">
        <title>Genome sequence of Mycobacterium llatzerense and Mycobacterium immunogenum recovered from brain abscess.</title>
        <authorList>
            <person name="Greninger A.L."/>
            <person name="Langelier C."/>
            <person name="Cunningham G."/>
            <person name="Chiu C.Y."/>
            <person name="Miller S."/>
        </authorList>
    </citation>
    <scope>NUCLEOTIDE SEQUENCE [LARGE SCALE GENOMIC DNA]</scope>
    <source>
        <strain evidence="3 4">CLUC14</strain>
    </source>
</reference>
<dbReference type="RefSeq" id="WP_043985624.1">
    <property type="nucleotide sequence ID" value="NZ_JXST01000012.1"/>
</dbReference>
<dbReference type="GO" id="GO:0016787">
    <property type="term" value="F:hydrolase activity"/>
    <property type="evidence" value="ECO:0007669"/>
    <property type="project" value="UniProtKB-KW"/>
</dbReference>
<accession>A0A0D1LM59</accession>
<dbReference type="PATRIC" id="fig|280871.6.peg.2202"/>
<dbReference type="PANTHER" id="PTHR48081">
    <property type="entry name" value="AB HYDROLASE SUPERFAMILY PROTEIN C4A8.06C"/>
    <property type="match status" value="1"/>
</dbReference>
<protein>
    <submittedName>
        <fullName evidence="3">Alpha/beta hydrolase</fullName>
    </submittedName>
</protein>
<feature type="domain" description="Alpha/beta hydrolase fold-3" evidence="2">
    <location>
        <begin position="75"/>
        <end position="274"/>
    </location>
</feature>
<dbReference type="Proteomes" id="UP000032221">
    <property type="component" value="Unassembled WGS sequence"/>
</dbReference>
<dbReference type="InterPro" id="IPR050300">
    <property type="entry name" value="GDXG_lipolytic_enzyme"/>
</dbReference>
<dbReference type="AlphaFoldDB" id="A0A0D1LM59"/>
<dbReference type="InterPro" id="IPR029058">
    <property type="entry name" value="AB_hydrolase_fold"/>
</dbReference>
<name>A0A0D1LM59_9MYCO</name>
<dbReference type="EMBL" id="JXST01000012">
    <property type="protein sequence ID" value="KIU16991.1"/>
    <property type="molecule type" value="Genomic_DNA"/>
</dbReference>
<dbReference type="Gene3D" id="3.40.50.1820">
    <property type="entry name" value="alpha/beta hydrolase"/>
    <property type="match status" value="1"/>
</dbReference>
<organism evidence="3 4">
    <name type="scientific">Mycolicibacterium llatzerense</name>
    <dbReference type="NCBI Taxonomy" id="280871"/>
    <lineage>
        <taxon>Bacteria</taxon>
        <taxon>Bacillati</taxon>
        <taxon>Actinomycetota</taxon>
        <taxon>Actinomycetes</taxon>
        <taxon>Mycobacteriales</taxon>
        <taxon>Mycobacteriaceae</taxon>
        <taxon>Mycolicibacterium</taxon>
    </lineage>
</organism>
<gene>
    <name evidence="3" type="ORF">TL10_10630</name>
</gene>
<dbReference type="Pfam" id="PF07859">
    <property type="entry name" value="Abhydrolase_3"/>
    <property type="match status" value="1"/>
</dbReference>
<dbReference type="PANTHER" id="PTHR48081:SF8">
    <property type="entry name" value="ALPHA_BETA HYDROLASE FOLD-3 DOMAIN-CONTAINING PROTEIN-RELATED"/>
    <property type="match status" value="1"/>
</dbReference>
<dbReference type="SUPFAM" id="SSF53474">
    <property type="entry name" value="alpha/beta-Hydrolases"/>
    <property type="match status" value="1"/>
</dbReference>
<evidence type="ECO:0000313" key="3">
    <source>
        <dbReference type="EMBL" id="KIU16991.1"/>
    </source>
</evidence>
<keyword evidence="4" id="KW-1185">Reference proteome</keyword>
<comment type="caution">
    <text evidence="3">The sequence shown here is derived from an EMBL/GenBank/DDBJ whole genome shotgun (WGS) entry which is preliminary data.</text>
</comment>